<name>A3HY86_9BACT</name>
<dbReference type="EMBL" id="AAXU02000001">
    <property type="protein sequence ID" value="EAZ81559.1"/>
    <property type="molecule type" value="Genomic_DNA"/>
</dbReference>
<dbReference type="STRING" id="388413.ALPR1_21023"/>
<comment type="caution">
    <text evidence="1">The sequence shown here is derived from an EMBL/GenBank/DDBJ whole genome shotgun (WGS) entry which is preliminary data.</text>
</comment>
<dbReference type="Pfam" id="PF04338">
    <property type="entry name" value="DUF481"/>
    <property type="match status" value="1"/>
</dbReference>
<dbReference type="EMBL" id="CM001023">
    <property type="protein sequence ID" value="EAZ81559.1"/>
    <property type="molecule type" value="Genomic_DNA"/>
</dbReference>
<dbReference type="HOGENOM" id="CLU_070301_0_0_10"/>
<proteinExistence type="predicted"/>
<evidence type="ECO:0000313" key="1">
    <source>
        <dbReference type="EMBL" id="EAZ81559.1"/>
    </source>
</evidence>
<dbReference type="OrthoDB" id="666658at2"/>
<evidence type="ECO:0008006" key="3">
    <source>
        <dbReference type="Google" id="ProtNLM"/>
    </source>
</evidence>
<dbReference type="eggNOG" id="ENOG502ZAPE">
    <property type="taxonomic scope" value="Bacteria"/>
</dbReference>
<keyword evidence="2" id="KW-1185">Reference proteome</keyword>
<accession>A3HY86</accession>
<protein>
    <recommendedName>
        <fullName evidence="3">DUF481 domain-containing protein</fullName>
    </recommendedName>
</protein>
<dbReference type="RefSeq" id="WP_008203436.1">
    <property type="nucleotide sequence ID" value="NZ_CM001023.1"/>
</dbReference>
<dbReference type="InterPro" id="IPR007433">
    <property type="entry name" value="DUF481"/>
</dbReference>
<sequence>MGIVKLYHRVLVLGTLLLVGFHHFCYAQKDTLRLSNEDILVGEIKYLDKGVLYVKTVYSNSDIEVKWKEVSEINTAHLYLVTLQSGERLKAKLETISNDSLKLSVFDPSQRTRNNIDLDTEDQALVHKEMVVQLNEINESFASKLNGEISLGFNLARSNKLRQYSFRSNLNYSGDRWGGGLSFNAIRSIQESTKPIERYDGTAYVLFYLPRDFFLVGMINLLSNTQQLIDLRVNTVVGAGFYLIHTNHSYWNIQAGINNNDENFAGDLPSNSTREAIFGTDFSIFDAGKFNFSGALNGYKSFSEKGRYRADGRLDTTYKFIDDFFLKIGLAVNYDSKPTVGATDFDYVLQSTLGWKF</sequence>
<organism evidence="1 2">
    <name type="scientific">Algoriphagus machipongonensis</name>
    <dbReference type="NCBI Taxonomy" id="388413"/>
    <lineage>
        <taxon>Bacteria</taxon>
        <taxon>Pseudomonadati</taxon>
        <taxon>Bacteroidota</taxon>
        <taxon>Cytophagia</taxon>
        <taxon>Cytophagales</taxon>
        <taxon>Cyclobacteriaceae</taxon>
        <taxon>Algoriphagus</taxon>
    </lineage>
</organism>
<gene>
    <name evidence="1" type="ORF">ALPR1_21023</name>
</gene>
<reference evidence="1 2" key="1">
    <citation type="journal article" date="2011" name="J. Bacteriol.">
        <title>Complete genome sequence of Algoriphagus sp. PR1, bacterial prey of a colony-forming choanoflagellate.</title>
        <authorList>
            <person name="Alegado R.A."/>
            <person name="Ferriera S."/>
            <person name="Nusbaum C."/>
            <person name="Young S.K."/>
            <person name="Zeng Q."/>
            <person name="Imamovic A."/>
            <person name="Fairclough S.R."/>
            <person name="King N."/>
        </authorList>
    </citation>
    <scope>NUCLEOTIDE SEQUENCE [LARGE SCALE GENOMIC DNA]</scope>
    <source>
        <strain evidence="1 2">PR1</strain>
    </source>
</reference>
<dbReference type="AlphaFoldDB" id="A3HY86"/>
<evidence type="ECO:0000313" key="2">
    <source>
        <dbReference type="Proteomes" id="UP000003919"/>
    </source>
</evidence>
<dbReference type="Proteomes" id="UP000003919">
    <property type="component" value="Chromosome"/>
</dbReference>